<dbReference type="RefSeq" id="WP_142048661.1">
    <property type="nucleotide sequence ID" value="NZ_VFPA01000001.1"/>
</dbReference>
<sequence length="205" mass="22473">MPEPLDLARITSAAVELLDEVGLAELSTRRLAAKLGVRSPTLYWHVRNKAALLDLVAEAVCADAFEIDESQPWRAQLADGLRQFRALLLRHRDVAALLRGRPPTGPHRLRHIETTVGILLRAGFGPDEAAGISRLLTAHVLGSAETARPEPDPDESAALWERMAAYPNLRQVAPAFARQRGEEIFELGVQILLDGLAARLERFGA</sequence>
<dbReference type="InterPro" id="IPR050109">
    <property type="entry name" value="HTH-type_TetR-like_transc_reg"/>
</dbReference>
<dbReference type="Pfam" id="PF02909">
    <property type="entry name" value="TetR_C_1"/>
    <property type="match status" value="1"/>
</dbReference>
<dbReference type="InterPro" id="IPR004111">
    <property type="entry name" value="Repressor_TetR_C"/>
</dbReference>
<comment type="caution">
    <text evidence="7">The sequence shown here is derived from an EMBL/GenBank/DDBJ whole genome shotgun (WGS) entry which is preliminary data.</text>
</comment>
<dbReference type="InterPro" id="IPR036271">
    <property type="entry name" value="Tet_transcr_reg_TetR-rel_C_sf"/>
</dbReference>
<dbReference type="InterPro" id="IPR009057">
    <property type="entry name" value="Homeodomain-like_sf"/>
</dbReference>
<dbReference type="EMBL" id="VFPA01000001">
    <property type="protein sequence ID" value="TQM14322.1"/>
    <property type="molecule type" value="Genomic_DNA"/>
</dbReference>
<dbReference type="InterPro" id="IPR003012">
    <property type="entry name" value="Tet_transcr_reg_TetR"/>
</dbReference>
<dbReference type="Gene3D" id="1.10.357.10">
    <property type="entry name" value="Tetracycline Repressor, domain 2"/>
    <property type="match status" value="1"/>
</dbReference>
<feature type="domain" description="HTH tetR-type" evidence="6">
    <location>
        <begin position="4"/>
        <end position="64"/>
    </location>
</feature>
<evidence type="ECO:0000256" key="4">
    <source>
        <dbReference type="ARBA" id="ARBA00023163"/>
    </source>
</evidence>
<dbReference type="OrthoDB" id="3214072at2"/>
<feature type="DNA-binding region" description="H-T-H motif" evidence="5">
    <location>
        <begin position="27"/>
        <end position="46"/>
    </location>
</feature>
<dbReference type="SUPFAM" id="SSF48498">
    <property type="entry name" value="Tetracyclin repressor-like, C-terminal domain"/>
    <property type="match status" value="1"/>
</dbReference>
<dbReference type="PRINTS" id="PR00455">
    <property type="entry name" value="HTHTETR"/>
</dbReference>
<dbReference type="PRINTS" id="PR00400">
    <property type="entry name" value="TETREPRESSOR"/>
</dbReference>
<evidence type="ECO:0000259" key="6">
    <source>
        <dbReference type="PROSITE" id="PS50977"/>
    </source>
</evidence>
<name>A0A543DYA4_9PSEU</name>
<keyword evidence="1" id="KW-0678">Repressor</keyword>
<dbReference type="InterPro" id="IPR001647">
    <property type="entry name" value="HTH_TetR"/>
</dbReference>
<keyword evidence="2" id="KW-0805">Transcription regulation</keyword>
<keyword evidence="4" id="KW-0804">Transcription</keyword>
<organism evidence="7 8">
    <name type="scientific">Pseudonocardia kunmingensis</name>
    <dbReference type="NCBI Taxonomy" id="630975"/>
    <lineage>
        <taxon>Bacteria</taxon>
        <taxon>Bacillati</taxon>
        <taxon>Actinomycetota</taxon>
        <taxon>Actinomycetes</taxon>
        <taxon>Pseudonocardiales</taxon>
        <taxon>Pseudonocardiaceae</taxon>
        <taxon>Pseudonocardia</taxon>
    </lineage>
</organism>
<evidence type="ECO:0000313" key="8">
    <source>
        <dbReference type="Proteomes" id="UP000315677"/>
    </source>
</evidence>
<protein>
    <submittedName>
        <fullName evidence="7">TetR family transcriptional regulator</fullName>
    </submittedName>
</protein>
<evidence type="ECO:0000313" key="7">
    <source>
        <dbReference type="EMBL" id="TQM14322.1"/>
    </source>
</evidence>
<dbReference type="GO" id="GO:0045892">
    <property type="term" value="P:negative regulation of DNA-templated transcription"/>
    <property type="evidence" value="ECO:0007669"/>
    <property type="project" value="InterPro"/>
</dbReference>
<accession>A0A543DYA4</accession>
<keyword evidence="3 5" id="KW-0238">DNA-binding</keyword>
<keyword evidence="8" id="KW-1185">Reference proteome</keyword>
<dbReference type="Proteomes" id="UP000315677">
    <property type="component" value="Unassembled WGS sequence"/>
</dbReference>
<evidence type="ECO:0000256" key="3">
    <source>
        <dbReference type="ARBA" id="ARBA00023125"/>
    </source>
</evidence>
<reference evidence="7 8" key="1">
    <citation type="submission" date="2019-06" db="EMBL/GenBank/DDBJ databases">
        <title>Sequencing the genomes of 1000 actinobacteria strains.</title>
        <authorList>
            <person name="Klenk H.-P."/>
        </authorList>
    </citation>
    <scope>NUCLEOTIDE SEQUENCE [LARGE SCALE GENOMIC DNA]</scope>
    <source>
        <strain evidence="7 8">DSM 45301</strain>
    </source>
</reference>
<dbReference type="AlphaFoldDB" id="A0A543DYA4"/>
<dbReference type="PANTHER" id="PTHR30055:SF151">
    <property type="entry name" value="TRANSCRIPTIONAL REGULATORY PROTEIN"/>
    <property type="match status" value="1"/>
</dbReference>
<dbReference type="GO" id="GO:0000976">
    <property type="term" value="F:transcription cis-regulatory region binding"/>
    <property type="evidence" value="ECO:0007669"/>
    <property type="project" value="TreeGrafter"/>
</dbReference>
<evidence type="ECO:0000256" key="1">
    <source>
        <dbReference type="ARBA" id="ARBA00022491"/>
    </source>
</evidence>
<dbReference type="Pfam" id="PF00440">
    <property type="entry name" value="TetR_N"/>
    <property type="match status" value="1"/>
</dbReference>
<dbReference type="PROSITE" id="PS50977">
    <property type="entry name" value="HTH_TETR_2"/>
    <property type="match status" value="1"/>
</dbReference>
<proteinExistence type="predicted"/>
<dbReference type="SUPFAM" id="SSF46689">
    <property type="entry name" value="Homeodomain-like"/>
    <property type="match status" value="1"/>
</dbReference>
<evidence type="ECO:0000256" key="5">
    <source>
        <dbReference type="PROSITE-ProRule" id="PRU00335"/>
    </source>
</evidence>
<dbReference type="Gene3D" id="1.10.10.60">
    <property type="entry name" value="Homeodomain-like"/>
    <property type="match status" value="1"/>
</dbReference>
<dbReference type="GO" id="GO:0046677">
    <property type="term" value="P:response to antibiotic"/>
    <property type="evidence" value="ECO:0007669"/>
    <property type="project" value="InterPro"/>
</dbReference>
<evidence type="ECO:0000256" key="2">
    <source>
        <dbReference type="ARBA" id="ARBA00023015"/>
    </source>
</evidence>
<dbReference type="PANTHER" id="PTHR30055">
    <property type="entry name" value="HTH-TYPE TRANSCRIPTIONAL REGULATOR RUTR"/>
    <property type="match status" value="1"/>
</dbReference>
<dbReference type="GO" id="GO:0003700">
    <property type="term" value="F:DNA-binding transcription factor activity"/>
    <property type="evidence" value="ECO:0007669"/>
    <property type="project" value="TreeGrafter"/>
</dbReference>
<gene>
    <name evidence="7" type="ORF">FB558_1084</name>
</gene>